<feature type="domain" description="Cyclic nucleotide-binding" evidence="5">
    <location>
        <begin position="1"/>
        <end position="72"/>
    </location>
</feature>
<evidence type="ECO:0000256" key="2">
    <source>
        <dbReference type="ARBA" id="ARBA00023125"/>
    </source>
</evidence>
<evidence type="ECO:0000313" key="7">
    <source>
        <dbReference type="EMBL" id="MFD1707866.1"/>
    </source>
</evidence>
<keyword evidence="8" id="KW-1185">Reference proteome</keyword>
<comment type="caution">
    <text evidence="7">The sequence shown here is derived from an EMBL/GenBank/DDBJ whole genome shotgun (WGS) entry which is preliminary data.</text>
</comment>
<evidence type="ECO:0000256" key="4">
    <source>
        <dbReference type="ARBA" id="ARBA00023163"/>
    </source>
</evidence>
<dbReference type="SUPFAM" id="SSF51206">
    <property type="entry name" value="cAMP-binding domain-like"/>
    <property type="match status" value="1"/>
</dbReference>
<dbReference type="InterPro" id="IPR000595">
    <property type="entry name" value="cNMP-bd_dom"/>
</dbReference>
<gene>
    <name evidence="7" type="ORF">ACFSCZ_14160</name>
</gene>
<dbReference type="CDD" id="cd00038">
    <property type="entry name" value="CAP_ED"/>
    <property type="match status" value="1"/>
</dbReference>
<dbReference type="Pfam" id="PF13545">
    <property type="entry name" value="HTH_Crp_2"/>
    <property type="match status" value="1"/>
</dbReference>
<dbReference type="SMART" id="SM00100">
    <property type="entry name" value="cNMP"/>
    <property type="match status" value="1"/>
</dbReference>
<dbReference type="Proteomes" id="UP001597301">
    <property type="component" value="Unassembled WGS sequence"/>
</dbReference>
<dbReference type="PANTHER" id="PTHR24567:SF74">
    <property type="entry name" value="HTH-TYPE TRANSCRIPTIONAL REGULATOR ARCR"/>
    <property type="match status" value="1"/>
</dbReference>
<organism evidence="7 8">
    <name type="scientific">Siminovitchia sediminis</name>
    <dbReference type="NCBI Taxonomy" id="1274353"/>
    <lineage>
        <taxon>Bacteria</taxon>
        <taxon>Bacillati</taxon>
        <taxon>Bacillota</taxon>
        <taxon>Bacilli</taxon>
        <taxon>Bacillales</taxon>
        <taxon>Bacillaceae</taxon>
        <taxon>Siminovitchia</taxon>
    </lineage>
</organism>
<name>A0ABW4KKI3_9BACI</name>
<evidence type="ECO:0000256" key="3">
    <source>
        <dbReference type="ARBA" id="ARBA00023159"/>
    </source>
</evidence>
<dbReference type="InterPro" id="IPR014710">
    <property type="entry name" value="RmlC-like_jellyroll"/>
</dbReference>
<dbReference type="SUPFAM" id="SSF46785">
    <property type="entry name" value="Winged helix' DNA-binding domain"/>
    <property type="match status" value="1"/>
</dbReference>
<reference evidence="8" key="1">
    <citation type="journal article" date="2019" name="Int. J. Syst. Evol. Microbiol.">
        <title>The Global Catalogue of Microorganisms (GCM) 10K type strain sequencing project: providing services to taxonomists for standard genome sequencing and annotation.</title>
        <authorList>
            <consortium name="The Broad Institute Genomics Platform"/>
            <consortium name="The Broad Institute Genome Sequencing Center for Infectious Disease"/>
            <person name="Wu L."/>
            <person name="Ma J."/>
        </authorList>
    </citation>
    <scope>NUCLEOTIDE SEQUENCE [LARGE SCALE GENOMIC DNA]</scope>
    <source>
        <strain evidence="8">CGMCC 1.12295</strain>
    </source>
</reference>
<dbReference type="InterPro" id="IPR018490">
    <property type="entry name" value="cNMP-bd_dom_sf"/>
</dbReference>
<dbReference type="PROSITE" id="PS51063">
    <property type="entry name" value="HTH_CRP_2"/>
    <property type="match status" value="1"/>
</dbReference>
<protein>
    <submittedName>
        <fullName evidence="7">Crp/Fnr family transcriptional regulator</fullName>
    </submittedName>
</protein>
<evidence type="ECO:0000259" key="6">
    <source>
        <dbReference type="PROSITE" id="PS51063"/>
    </source>
</evidence>
<evidence type="ECO:0000256" key="1">
    <source>
        <dbReference type="ARBA" id="ARBA00023015"/>
    </source>
</evidence>
<feature type="domain" description="HTH crp-type" evidence="6">
    <location>
        <begin position="130"/>
        <end position="196"/>
    </location>
</feature>
<keyword evidence="1" id="KW-0805">Transcription regulation</keyword>
<dbReference type="InterPro" id="IPR012318">
    <property type="entry name" value="HTH_CRP"/>
</dbReference>
<dbReference type="InterPro" id="IPR036388">
    <property type="entry name" value="WH-like_DNA-bd_sf"/>
</dbReference>
<dbReference type="Gene3D" id="1.10.10.10">
    <property type="entry name" value="Winged helix-like DNA-binding domain superfamily/Winged helix DNA-binding domain"/>
    <property type="match status" value="1"/>
</dbReference>
<proteinExistence type="predicted"/>
<dbReference type="InterPro" id="IPR050397">
    <property type="entry name" value="Env_Response_Regulators"/>
</dbReference>
<evidence type="ECO:0000259" key="5">
    <source>
        <dbReference type="PROSITE" id="PS50042"/>
    </source>
</evidence>
<dbReference type="Gene3D" id="2.60.120.10">
    <property type="entry name" value="Jelly Rolls"/>
    <property type="match status" value="1"/>
</dbReference>
<evidence type="ECO:0000313" key="8">
    <source>
        <dbReference type="Proteomes" id="UP001597301"/>
    </source>
</evidence>
<sequence length="206" mass="23749">MSIQTFDWMDYVHFGQVRSLPADSILFRQGEKGSGFYYLADGEVKISILREDGYEKIIDYVSPGRLIGEQGLNQVYFATAETTIDSTLYYFSEQNFRDLCAVEPEAAQEFGYSLIAKIRMMARAKFVLNAPADIQLAYYLHLLYEKTGSPILAIDQNSISNYIGKSRVTVWKIFKEWKNDHLIDISDGMIHLKDVDKLKQKFDMQH</sequence>
<dbReference type="PROSITE" id="PS50042">
    <property type="entry name" value="CNMP_BINDING_3"/>
    <property type="match status" value="1"/>
</dbReference>
<keyword evidence="2" id="KW-0238">DNA-binding</keyword>
<dbReference type="InterPro" id="IPR036390">
    <property type="entry name" value="WH_DNA-bd_sf"/>
</dbReference>
<accession>A0ABW4KKI3</accession>
<dbReference type="Pfam" id="PF00027">
    <property type="entry name" value="cNMP_binding"/>
    <property type="match status" value="1"/>
</dbReference>
<keyword evidence="3" id="KW-0010">Activator</keyword>
<dbReference type="PANTHER" id="PTHR24567">
    <property type="entry name" value="CRP FAMILY TRANSCRIPTIONAL REGULATORY PROTEIN"/>
    <property type="match status" value="1"/>
</dbReference>
<keyword evidence="4" id="KW-0804">Transcription</keyword>
<dbReference type="RefSeq" id="WP_380774704.1">
    <property type="nucleotide sequence ID" value="NZ_JBHUEO010000047.1"/>
</dbReference>
<dbReference type="EMBL" id="JBHUEO010000047">
    <property type="protein sequence ID" value="MFD1707866.1"/>
    <property type="molecule type" value="Genomic_DNA"/>
</dbReference>